<dbReference type="PANTHER" id="PTHR33393:SF12">
    <property type="entry name" value="CAPSULE BIOSYNTHESIS PROTEIN CAPA"/>
    <property type="match status" value="1"/>
</dbReference>
<dbReference type="InterPro" id="IPR052169">
    <property type="entry name" value="CW_Biosynth-Accessory"/>
</dbReference>
<feature type="domain" description="Capsule synthesis protein CapA" evidence="2">
    <location>
        <begin position="32"/>
        <end position="278"/>
    </location>
</feature>
<dbReference type="SUPFAM" id="SSF56300">
    <property type="entry name" value="Metallo-dependent phosphatases"/>
    <property type="match status" value="1"/>
</dbReference>
<sequence>MNIINKYISQLLPIVLWLSATTVFAVSSDTLSIFFAGDLMQHDAQINAAKMADGRYDYSRCFMYVRPYIRSADIAVGNLEVTLGGPPYRGYPAFSAPDEYLFAIRDAGFDVLMTANNHCLDRGKPGLERTIDMLDSLKIKRAGTYKNVDDRIHNYPLLVEEKGFKVAFLNATYGTNGINVTKPNIVNFIDRQQLKQDIMKARLMKPDIIIAVMHWGQEYKTTPCSEEIELAEWLISMGVDHVIGSHPHVVQPVAIIGDSVCPQKHLVVFSLGNYISNMSARNTDGGLSVKLYFKRINGITRLLSCEKSLVWTSRPILNNKSDFILYPADIDAKCLNNNEKQKMNRYIQDTNRILKNGDSIFVIDKDEKK</sequence>
<dbReference type="InterPro" id="IPR029052">
    <property type="entry name" value="Metallo-depent_PP-like"/>
</dbReference>
<dbReference type="Pfam" id="PF09587">
    <property type="entry name" value="PGA_cap"/>
    <property type="match status" value="1"/>
</dbReference>
<gene>
    <name evidence="3" type="ORF">H9777_06500</name>
</gene>
<comment type="similarity">
    <text evidence="1">Belongs to the CapA family.</text>
</comment>
<dbReference type="InterPro" id="IPR019079">
    <property type="entry name" value="Capsule_synth_CapA"/>
</dbReference>
<dbReference type="CDD" id="cd07381">
    <property type="entry name" value="MPP_CapA"/>
    <property type="match status" value="1"/>
</dbReference>
<evidence type="ECO:0000313" key="3">
    <source>
        <dbReference type="EMBL" id="MBU3837953.1"/>
    </source>
</evidence>
<organism evidence="3 4">
    <name type="scientific">Candidatus Phocaeicola faecigallinarum</name>
    <dbReference type="NCBI Taxonomy" id="2838732"/>
    <lineage>
        <taxon>Bacteria</taxon>
        <taxon>Pseudomonadati</taxon>
        <taxon>Bacteroidota</taxon>
        <taxon>Bacteroidia</taxon>
        <taxon>Bacteroidales</taxon>
        <taxon>Bacteroidaceae</taxon>
        <taxon>Phocaeicola</taxon>
    </lineage>
</organism>
<dbReference type="PANTHER" id="PTHR33393">
    <property type="entry name" value="POLYGLUTAMINE SYNTHESIS ACCESSORY PROTEIN RV0574C-RELATED"/>
    <property type="match status" value="1"/>
</dbReference>
<accession>A0A948TB74</accession>
<dbReference type="EMBL" id="JAHLFW010000057">
    <property type="protein sequence ID" value="MBU3837953.1"/>
    <property type="molecule type" value="Genomic_DNA"/>
</dbReference>
<evidence type="ECO:0000313" key="4">
    <source>
        <dbReference type="Proteomes" id="UP000783796"/>
    </source>
</evidence>
<proteinExistence type="inferred from homology"/>
<dbReference type="Gene3D" id="3.60.21.10">
    <property type="match status" value="1"/>
</dbReference>
<dbReference type="AlphaFoldDB" id="A0A948TB74"/>
<name>A0A948TB74_9BACT</name>
<evidence type="ECO:0000259" key="2">
    <source>
        <dbReference type="SMART" id="SM00854"/>
    </source>
</evidence>
<comment type="caution">
    <text evidence="3">The sequence shown here is derived from an EMBL/GenBank/DDBJ whole genome shotgun (WGS) entry which is preliminary data.</text>
</comment>
<reference evidence="3" key="2">
    <citation type="submission" date="2021-04" db="EMBL/GenBank/DDBJ databases">
        <authorList>
            <person name="Gilroy R."/>
        </authorList>
    </citation>
    <scope>NUCLEOTIDE SEQUENCE</scope>
    <source>
        <strain evidence="3">G4-2901</strain>
    </source>
</reference>
<protein>
    <submittedName>
        <fullName evidence="3">CapA family protein</fullName>
    </submittedName>
</protein>
<dbReference type="Proteomes" id="UP000783796">
    <property type="component" value="Unassembled WGS sequence"/>
</dbReference>
<dbReference type="SMART" id="SM00854">
    <property type="entry name" value="PGA_cap"/>
    <property type="match status" value="1"/>
</dbReference>
<evidence type="ECO:0000256" key="1">
    <source>
        <dbReference type="ARBA" id="ARBA00005662"/>
    </source>
</evidence>
<reference evidence="3" key="1">
    <citation type="journal article" date="2021" name="PeerJ">
        <title>Extensive microbial diversity within the chicken gut microbiome revealed by metagenomics and culture.</title>
        <authorList>
            <person name="Gilroy R."/>
            <person name="Ravi A."/>
            <person name="Getino M."/>
            <person name="Pursley I."/>
            <person name="Horton D.L."/>
            <person name="Alikhan N.F."/>
            <person name="Baker D."/>
            <person name="Gharbi K."/>
            <person name="Hall N."/>
            <person name="Watson M."/>
            <person name="Adriaenssens E.M."/>
            <person name="Foster-Nyarko E."/>
            <person name="Jarju S."/>
            <person name="Secka A."/>
            <person name="Antonio M."/>
            <person name="Oren A."/>
            <person name="Chaudhuri R.R."/>
            <person name="La Ragione R."/>
            <person name="Hildebrand F."/>
            <person name="Pallen M.J."/>
        </authorList>
    </citation>
    <scope>NUCLEOTIDE SEQUENCE</scope>
    <source>
        <strain evidence="3">G4-2901</strain>
    </source>
</reference>